<proteinExistence type="inferred from homology"/>
<dbReference type="GO" id="GO:0005739">
    <property type="term" value="C:mitochondrion"/>
    <property type="evidence" value="ECO:0007669"/>
    <property type="project" value="UniProtKB-SubCell"/>
</dbReference>
<gene>
    <name evidence="7" type="primary">Mo03809</name>
    <name evidence="7" type="ORF">E5Q_03809</name>
</gene>
<feature type="compositionally biased region" description="Low complexity" evidence="5">
    <location>
        <begin position="89"/>
        <end position="102"/>
    </location>
</feature>
<evidence type="ECO:0000259" key="6">
    <source>
        <dbReference type="PROSITE" id="PS51886"/>
    </source>
</evidence>
<dbReference type="AlphaFoldDB" id="G7E2S4"/>
<evidence type="ECO:0000313" key="7">
    <source>
        <dbReference type="EMBL" id="GAA97134.1"/>
    </source>
</evidence>
<reference evidence="7 8" key="2">
    <citation type="journal article" date="2012" name="Open Biol.">
        <title>Characteristics of nucleosomes and linker DNA regions on the genome of the basidiomycete Mixia osmundae revealed by mono- and dinucleosome mapping.</title>
        <authorList>
            <person name="Nishida H."/>
            <person name="Kondo S."/>
            <person name="Matsumoto T."/>
            <person name="Suzuki Y."/>
            <person name="Yoshikawa H."/>
            <person name="Taylor T.D."/>
            <person name="Sugiyama J."/>
        </authorList>
    </citation>
    <scope>NUCLEOTIDE SEQUENCE [LARGE SCALE GENOMIC DNA]</scope>
    <source>
        <strain evidence="8">CBS 9802 / IAM 14324 / JCM 22182 / KY 12970</strain>
    </source>
</reference>
<reference evidence="7 8" key="1">
    <citation type="journal article" date="2011" name="J. Gen. Appl. Microbiol.">
        <title>Draft genome sequencing of the enigmatic basidiomycete Mixia osmundae.</title>
        <authorList>
            <person name="Nishida H."/>
            <person name="Nagatsuka Y."/>
            <person name="Sugiyama J."/>
        </authorList>
    </citation>
    <scope>NUCLEOTIDE SEQUENCE [LARGE SCALE GENOMIC DNA]</scope>
    <source>
        <strain evidence="8">CBS 9802 / IAM 14324 / JCM 22182 / KY 12970</strain>
    </source>
</reference>
<evidence type="ECO:0000256" key="2">
    <source>
        <dbReference type="ARBA" id="ARBA00009540"/>
    </source>
</evidence>
<sequence length="462" mass="49835">MDFDVLSEFDPLVCDQRIATPQTSRPASRLGARQQHNASTSASLAAPNANHRPLPGAGTAGAEEDDDEFGSFSSAPASPEKSPVPSQPPSRQSARRAVASSSNGDNHRAASKYTPATADASRNGINTRATLQLLPDTPGSSRPNSPNPMSPPQNGSDAYQSYDQTWRRLSGSVRLPTYSELAPAADAAYSTLRDTWSSLRSNGTDIIAHGTAALLPDPDAPSMRLPPDGAPGFYSQNGYAHSHRHGFDLAKDTPPRPVRLTGIKAGTRQVLDDDTAERIRISLPPRLKLATEWSLLYSLDQHGVSLTTLYERTQRGLRGSESGCVLVVRDSEGSVFGAYVNEAFRKSDNYYGNGESFLWRRTSFDPNDFRIGSGLRTYKYTGHDDYIIQSDVNFISVGTGGGHYGLWLDAALEKGFTTTCATFNNEVLCESGVKRGPSGLPEAKFEIVSLEIWGVGINAASY</sequence>
<comment type="caution">
    <text evidence="7">The sequence shown here is derived from an EMBL/GenBank/DDBJ whole genome shotgun (WGS) entry which is preliminary data.</text>
</comment>
<protein>
    <recommendedName>
        <fullName evidence="4">Oxidation resistance protein 1</fullName>
    </recommendedName>
</protein>
<dbReference type="STRING" id="764103.G7E2S4"/>
<evidence type="ECO:0000256" key="1">
    <source>
        <dbReference type="ARBA" id="ARBA00004173"/>
    </source>
</evidence>
<dbReference type="EMBL" id="BABT02000112">
    <property type="protein sequence ID" value="GAA97134.1"/>
    <property type="molecule type" value="Genomic_DNA"/>
</dbReference>
<organism evidence="7 8">
    <name type="scientific">Mixia osmundae (strain CBS 9802 / IAM 14324 / JCM 22182 / KY 12970)</name>
    <dbReference type="NCBI Taxonomy" id="764103"/>
    <lineage>
        <taxon>Eukaryota</taxon>
        <taxon>Fungi</taxon>
        <taxon>Dikarya</taxon>
        <taxon>Basidiomycota</taxon>
        <taxon>Pucciniomycotina</taxon>
        <taxon>Mixiomycetes</taxon>
        <taxon>Mixiales</taxon>
        <taxon>Mixiaceae</taxon>
        <taxon>Mixia</taxon>
    </lineage>
</organism>
<accession>G7E2S4</accession>
<feature type="domain" description="TLDc" evidence="6">
    <location>
        <begin position="269"/>
        <end position="456"/>
    </location>
</feature>
<dbReference type="InterPro" id="IPR006571">
    <property type="entry name" value="TLDc_dom"/>
</dbReference>
<name>G7E2S4_MIXOS</name>
<dbReference type="PANTHER" id="PTHR23354:SF62">
    <property type="entry name" value="MUSTARD, ISOFORM V"/>
    <property type="match status" value="1"/>
</dbReference>
<dbReference type="Pfam" id="PF07534">
    <property type="entry name" value="TLD"/>
    <property type="match status" value="1"/>
</dbReference>
<comment type="similarity">
    <text evidence="2">Belongs to the OXR1 family.</text>
</comment>
<dbReference type="GO" id="GO:0006979">
    <property type="term" value="P:response to oxidative stress"/>
    <property type="evidence" value="ECO:0007669"/>
    <property type="project" value="TreeGrafter"/>
</dbReference>
<dbReference type="SMART" id="SM00584">
    <property type="entry name" value="TLDc"/>
    <property type="match status" value="1"/>
</dbReference>
<dbReference type="eggNOG" id="KOG2372">
    <property type="taxonomic scope" value="Eukaryota"/>
</dbReference>
<dbReference type="RefSeq" id="XP_014568889.1">
    <property type="nucleotide sequence ID" value="XM_014713403.1"/>
</dbReference>
<evidence type="ECO:0000256" key="5">
    <source>
        <dbReference type="SAM" id="MobiDB-lite"/>
    </source>
</evidence>
<dbReference type="PROSITE" id="PS51886">
    <property type="entry name" value="TLDC"/>
    <property type="match status" value="1"/>
</dbReference>
<dbReference type="InParanoid" id="G7E2S4"/>
<keyword evidence="8" id="KW-1185">Reference proteome</keyword>
<dbReference type="PANTHER" id="PTHR23354">
    <property type="entry name" value="NUCLEOLAR PROTEIN 7/ESTROGEN RECEPTOR COACTIVATOR-RELATED"/>
    <property type="match status" value="1"/>
</dbReference>
<dbReference type="GO" id="GO:0005634">
    <property type="term" value="C:nucleus"/>
    <property type="evidence" value="ECO:0007669"/>
    <property type="project" value="TreeGrafter"/>
</dbReference>
<evidence type="ECO:0000313" key="8">
    <source>
        <dbReference type="Proteomes" id="UP000009131"/>
    </source>
</evidence>
<evidence type="ECO:0000256" key="4">
    <source>
        <dbReference type="ARBA" id="ARBA00040604"/>
    </source>
</evidence>
<feature type="region of interest" description="Disordered" evidence="5">
    <location>
        <begin position="1"/>
        <end position="159"/>
    </location>
</feature>
<feature type="compositionally biased region" description="Polar residues" evidence="5">
    <location>
        <begin position="34"/>
        <end position="43"/>
    </location>
</feature>
<comment type="subcellular location">
    <subcellularLocation>
        <location evidence="1">Mitochondrion</location>
    </subcellularLocation>
</comment>
<dbReference type="HOGENOM" id="CLU_591948_0_0_1"/>
<keyword evidence="3" id="KW-0496">Mitochondrion</keyword>
<evidence type="ECO:0000256" key="3">
    <source>
        <dbReference type="ARBA" id="ARBA00023128"/>
    </source>
</evidence>
<dbReference type="Proteomes" id="UP000009131">
    <property type="component" value="Unassembled WGS sequence"/>
</dbReference>
<dbReference type="OrthoDB" id="26679at2759"/>